<evidence type="ECO:0000256" key="1">
    <source>
        <dbReference type="SAM" id="MobiDB-lite"/>
    </source>
</evidence>
<proteinExistence type="predicted"/>
<dbReference type="InterPro" id="IPR025177">
    <property type="entry name" value="MciZ"/>
</dbReference>
<gene>
    <name evidence="2" type="ORF">IQ10_01299</name>
</gene>
<dbReference type="RefSeq" id="WP_144449646.1">
    <property type="nucleotide sequence ID" value="NZ_VLKZ01000003.1"/>
</dbReference>
<comment type="caution">
    <text evidence="2">The sequence shown here is derived from an EMBL/GenBank/DDBJ whole genome shotgun (WGS) entry which is preliminary data.</text>
</comment>
<evidence type="ECO:0000313" key="3">
    <source>
        <dbReference type="Proteomes" id="UP000315711"/>
    </source>
</evidence>
<dbReference type="Pfam" id="PF13072">
    <property type="entry name" value="MciZ"/>
    <property type="match status" value="1"/>
</dbReference>
<evidence type="ECO:0000313" key="2">
    <source>
        <dbReference type="EMBL" id="TWI57968.1"/>
    </source>
</evidence>
<feature type="compositionally biased region" description="Polar residues" evidence="1">
    <location>
        <begin position="60"/>
        <end position="69"/>
    </location>
</feature>
<dbReference type="OrthoDB" id="2990038at2"/>
<protein>
    <submittedName>
        <fullName evidence="2">Uncharacterized protein DUF3936</fullName>
    </submittedName>
</protein>
<dbReference type="AlphaFoldDB" id="A0A562QMI4"/>
<feature type="region of interest" description="Disordered" evidence="1">
    <location>
        <begin position="45"/>
        <end position="69"/>
    </location>
</feature>
<dbReference type="Proteomes" id="UP000315711">
    <property type="component" value="Unassembled WGS sequence"/>
</dbReference>
<accession>A0A562QMI4</accession>
<organism evidence="2 3">
    <name type="scientific">Halalkalibacter nanhaiisediminis</name>
    <dbReference type="NCBI Taxonomy" id="688079"/>
    <lineage>
        <taxon>Bacteria</taxon>
        <taxon>Bacillati</taxon>
        <taxon>Bacillota</taxon>
        <taxon>Bacilli</taxon>
        <taxon>Bacillales</taxon>
        <taxon>Bacillaceae</taxon>
        <taxon>Halalkalibacter</taxon>
    </lineage>
</organism>
<sequence length="69" mass="7763">MKIYIQQNGVLMTGKAWEIKAKLQEAKKSFQTVQQWVDTIHSANSRPTRNASATAKKKIGSSSYLRPIV</sequence>
<keyword evidence="3" id="KW-1185">Reference proteome</keyword>
<name>A0A562QMI4_9BACI</name>
<dbReference type="EMBL" id="VLKZ01000003">
    <property type="protein sequence ID" value="TWI57968.1"/>
    <property type="molecule type" value="Genomic_DNA"/>
</dbReference>
<reference evidence="2 3" key="1">
    <citation type="journal article" date="2015" name="Stand. Genomic Sci.">
        <title>Genomic Encyclopedia of Bacterial and Archaeal Type Strains, Phase III: the genomes of soil and plant-associated and newly described type strains.</title>
        <authorList>
            <person name="Whitman W.B."/>
            <person name="Woyke T."/>
            <person name="Klenk H.P."/>
            <person name="Zhou Y."/>
            <person name="Lilburn T.G."/>
            <person name="Beck B.J."/>
            <person name="De Vos P."/>
            <person name="Vandamme P."/>
            <person name="Eisen J.A."/>
            <person name="Garrity G."/>
            <person name="Hugenholtz P."/>
            <person name="Kyrpides N.C."/>
        </authorList>
    </citation>
    <scope>NUCLEOTIDE SEQUENCE [LARGE SCALE GENOMIC DNA]</scope>
    <source>
        <strain evidence="2 3">CGMCC 1.10116</strain>
    </source>
</reference>